<comment type="caution">
    <text evidence="5">The sequence shown here is derived from an EMBL/GenBank/DDBJ whole genome shotgun (WGS) entry which is preliminary data.</text>
</comment>
<dbReference type="InterPro" id="IPR000297">
    <property type="entry name" value="PPIase_PpiC"/>
</dbReference>
<accession>A4A0X8</accession>
<keyword evidence="3" id="KW-0732">Signal</keyword>
<organism evidence="5 6">
    <name type="scientific">Blastopirellula marina DSM 3645</name>
    <dbReference type="NCBI Taxonomy" id="314230"/>
    <lineage>
        <taxon>Bacteria</taxon>
        <taxon>Pseudomonadati</taxon>
        <taxon>Planctomycetota</taxon>
        <taxon>Planctomycetia</taxon>
        <taxon>Pirellulales</taxon>
        <taxon>Pirellulaceae</taxon>
        <taxon>Blastopirellula</taxon>
    </lineage>
</organism>
<dbReference type="eggNOG" id="COG0760">
    <property type="taxonomic scope" value="Bacteria"/>
</dbReference>
<keyword evidence="1" id="KW-0697">Rotamase</keyword>
<name>A4A0X8_9BACT</name>
<feature type="region of interest" description="Disordered" evidence="2">
    <location>
        <begin position="47"/>
        <end position="215"/>
    </location>
</feature>
<reference evidence="5 6" key="1">
    <citation type="submission" date="2006-02" db="EMBL/GenBank/DDBJ databases">
        <authorList>
            <person name="Amann R."/>
            <person name="Ferriera S."/>
            <person name="Johnson J."/>
            <person name="Kravitz S."/>
            <person name="Halpern A."/>
            <person name="Remington K."/>
            <person name="Beeson K."/>
            <person name="Tran B."/>
            <person name="Rogers Y.-H."/>
            <person name="Friedman R."/>
            <person name="Venter J.C."/>
        </authorList>
    </citation>
    <scope>NUCLEOTIDE SEQUENCE [LARGE SCALE GENOMIC DNA]</scope>
    <source>
        <strain evidence="5 6">DSM 3645</strain>
    </source>
</reference>
<dbReference type="InterPro" id="IPR046357">
    <property type="entry name" value="PPIase_dom_sf"/>
</dbReference>
<evidence type="ECO:0000313" key="6">
    <source>
        <dbReference type="Proteomes" id="UP000004358"/>
    </source>
</evidence>
<dbReference type="GO" id="GO:0003755">
    <property type="term" value="F:peptidyl-prolyl cis-trans isomerase activity"/>
    <property type="evidence" value="ECO:0007669"/>
    <property type="project" value="UniProtKB-KW"/>
</dbReference>
<dbReference type="OrthoDB" id="270355at2"/>
<dbReference type="InterPro" id="IPR050245">
    <property type="entry name" value="PrsA_foldase"/>
</dbReference>
<dbReference type="PANTHER" id="PTHR47245:SF2">
    <property type="entry name" value="PEPTIDYL-PROLYL CIS-TRANS ISOMERASE HP_0175-RELATED"/>
    <property type="match status" value="1"/>
</dbReference>
<dbReference type="Gene3D" id="3.10.50.40">
    <property type="match status" value="1"/>
</dbReference>
<dbReference type="RefSeq" id="WP_002655208.1">
    <property type="nucleotide sequence ID" value="NZ_CH672377.1"/>
</dbReference>
<feature type="chain" id="PRO_5007909496" evidence="3">
    <location>
        <begin position="27"/>
        <end position="558"/>
    </location>
</feature>
<evidence type="ECO:0000259" key="4">
    <source>
        <dbReference type="PROSITE" id="PS50198"/>
    </source>
</evidence>
<dbReference type="HOGENOM" id="CLU_488061_0_0_0"/>
<dbReference type="EMBL" id="AANZ01000031">
    <property type="protein sequence ID" value="EAQ77539.1"/>
    <property type="molecule type" value="Genomic_DNA"/>
</dbReference>
<proteinExistence type="predicted"/>
<dbReference type="STRING" id="314230.DSM3645_08066"/>
<sequence>MIRRSSIYIFLTAFALSTFGSLPWCAEPAQLYAQGSTFRSWLPWGGKSTSDDAPVDPFKNRGGSATPDYRVAAAPSATAPAATPTTAPLPYPSNPYGATGYTPPSRSAVTTQIGDQPSGSAGAHEAYSGNYTNATTQPWREYPQGAAAWSNQSPPGATNSPQNAYPPRQVAPQPAARPSPYRQSQYGQSQYAPPVTSQYPPAQTPTVNAPPVTEPARAGVNNDKLFVPARIIALVGGQPILAGDILGPVNQALETRIAELSPEQREQVTEEVLEEQRQMALRELLPGLIDTKMIYLDFIRTIPPDKLSEMQGHLDSQYAEYQMQSDLDQYEVHTPAELDIVLRREGSSLEKKKRLFLEQIVASQQLKTHVKPNTEVSHQQMLDYYHDHAADYASPARAKWEQLMVRFDKFSSKAEAEQAIAEMGNQVLRGAPLDAVAKKESQCFRASEGGLYDWTTRNSLKNETIDAAIFSLPTNRLSQIIESPEGYHIVRVLERDEASIKPFRDAQLEIKEKIRRERANQAQRDYVADVRKRTQIWTIFDEEKGAQTASSDSSEQRR</sequence>
<feature type="compositionally biased region" description="Polar residues" evidence="2">
    <location>
        <begin position="102"/>
        <end position="119"/>
    </location>
</feature>
<dbReference type="Gene3D" id="1.10.4030.10">
    <property type="entry name" value="Porin chaperone SurA, peptide-binding domain"/>
    <property type="match status" value="1"/>
</dbReference>
<keyword evidence="1 5" id="KW-0413">Isomerase</keyword>
<dbReference type="PROSITE" id="PS50198">
    <property type="entry name" value="PPIC_PPIASE_2"/>
    <property type="match status" value="1"/>
</dbReference>
<gene>
    <name evidence="5" type="ORF">DSM3645_08066</name>
</gene>
<feature type="signal peptide" evidence="3">
    <location>
        <begin position="1"/>
        <end position="26"/>
    </location>
</feature>
<dbReference type="PANTHER" id="PTHR47245">
    <property type="entry name" value="PEPTIDYLPROLYL ISOMERASE"/>
    <property type="match status" value="1"/>
</dbReference>
<dbReference type="SUPFAM" id="SSF54534">
    <property type="entry name" value="FKBP-like"/>
    <property type="match status" value="1"/>
</dbReference>
<dbReference type="Pfam" id="PF00639">
    <property type="entry name" value="Rotamase"/>
    <property type="match status" value="1"/>
</dbReference>
<feature type="compositionally biased region" description="Polar residues" evidence="2">
    <location>
        <begin position="149"/>
        <end position="163"/>
    </location>
</feature>
<evidence type="ECO:0000313" key="5">
    <source>
        <dbReference type="EMBL" id="EAQ77539.1"/>
    </source>
</evidence>
<protein>
    <submittedName>
        <fullName evidence="5">Probable peptidyl-prolyl cis-trans isomerase</fullName>
    </submittedName>
</protein>
<feature type="domain" description="PpiC" evidence="4">
    <location>
        <begin position="395"/>
        <end position="494"/>
    </location>
</feature>
<feature type="compositionally biased region" description="Low complexity" evidence="2">
    <location>
        <begin position="72"/>
        <end position="86"/>
    </location>
</feature>
<feature type="compositionally biased region" description="Low complexity" evidence="2">
    <location>
        <begin position="165"/>
        <end position="180"/>
    </location>
</feature>
<dbReference type="AlphaFoldDB" id="A4A0X8"/>
<evidence type="ECO:0000256" key="1">
    <source>
        <dbReference type="PROSITE-ProRule" id="PRU00278"/>
    </source>
</evidence>
<evidence type="ECO:0000256" key="2">
    <source>
        <dbReference type="SAM" id="MobiDB-lite"/>
    </source>
</evidence>
<feature type="compositionally biased region" description="Polar residues" evidence="2">
    <location>
        <begin position="181"/>
        <end position="207"/>
    </location>
</feature>
<feature type="compositionally biased region" description="Polar residues" evidence="2">
    <location>
        <begin position="129"/>
        <end position="138"/>
    </location>
</feature>
<evidence type="ECO:0000256" key="3">
    <source>
        <dbReference type="SAM" id="SignalP"/>
    </source>
</evidence>
<dbReference type="Proteomes" id="UP000004358">
    <property type="component" value="Unassembled WGS sequence"/>
</dbReference>